<proteinExistence type="inferred from homology"/>
<dbReference type="Proteomes" id="UP000282654">
    <property type="component" value="Unassembled WGS sequence"/>
</dbReference>
<protein>
    <recommendedName>
        <fullName evidence="11">Vitamin B12-dependent ribonucleotide reductase</fullName>
        <ecNumber evidence="11">1.17.4.1</ecNumber>
    </recommendedName>
</protein>
<comment type="cofactor">
    <cofactor evidence="1 11">
        <name>adenosylcob(III)alamin</name>
        <dbReference type="ChEBI" id="CHEBI:18408"/>
    </cofactor>
</comment>
<comment type="catalytic activity">
    <reaction evidence="10 11">
        <text>a 2'-deoxyribonucleoside 5'-diphosphate + [thioredoxin]-disulfide + H2O = a ribonucleoside 5'-diphosphate + [thioredoxin]-dithiol</text>
        <dbReference type="Rhea" id="RHEA:23252"/>
        <dbReference type="Rhea" id="RHEA-COMP:10698"/>
        <dbReference type="Rhea" id="RHEA-COMP:10700"/>
        <dbReference type="ChEBI" id="CHEBI:15377"/>
        <dbReference type="ChEBI" id="CHEBI:29950"/>
        <dbReference type="ChEBI" id="CHEBI:50058"/>
        <dbReference type="ChEBI" id="CHEBI:57930"/>
        <dbReference type="ChEBI" id="CHEBI:73316"/>
        <dbReference type="EC" id="1.17.4.1"/>
    </reaction>
</comment>
<dbReference type="InterPro" id="IPR000788">
    <property type="entry name" value="RNR_lg_C"/>
</dbReference>
<evidence type="ECO:0000313" key="14">
    <source>
        <dbReference type="EMBL" id="RPF49838.1"/>
    </source>
</evidence>
<evidence type="ECO:0000256" key="9">
    <source>
        <dbReference type="ARBA" id="ARBA00023285"/>
    </source>
</evidence>
<dbReference type="SUPFAM" id="SSF51998">
    <property type="entry name" value="PFL-like glycyl radical enzymes"/>
    <property type="match status" value="1"/>
</dbReference>
<evidence type="ECO:0000259" key="13">
    <source>
        <dbReference type="Pfam" id="PF02867"/>
    </source>
</evidence>
<dbReference type="PANTHER" id="PTHR43371">
    <property type="entry name" value="VITAMIN B12-DEPENDENT RIBONUCLEOTIDE REDUCTASE"/>
    <property type="match status" value="1"/>
</dbReference>
<accession>A0A3N5BJF2</accession>
<evidence type="ECO:0000256" key="7">
    <source>
        <dbReference type="ARBA" id="ARBA00023116"/>
    </source>
</evidence>
<evidence type="ECO:0000256" key="1">
    <source>
        <dbReference type="ARBA" id="ARBA00001922"/>
    </source>
</evidence>
<evidence type="ECO:0000256" key="8">
    <source>
        <dbReference type="ARBA" id="ARBA00023157"/>
    </source>
</evidence>
<evidence type="ECO:0000259" key="12">
    <source>
        <dbReference type="Pfam" id="PF00317"/>
    </source>
</evidence>
<evidence type="ECO:0000256" key="6">
    <source>
        <dbReference type="ARBA" id="ARBA00023002"/>
    </source>
</evidence>
<sequence length="569" mass="62139">MNQQVILEGRYLWRDAAGRVIETPEEMFWRVARAVAAAEARFGADSKTVAAWAERFFALMAALDFLPNSPTLINAGRQGGQLAACFVLPVEDSIEAIFETLKQTALIHKSGGGTGFDFSRLRPKGDPVQSTGGVASGPVSFMRIFNAATEEVKQGGVRRGANMGILRVDHPDIFGFVACKEKEGEMRNFNISVAVTEEFFGAYAADKDFPLRFGGRVYRSVPARELFDYIVAHAHATGEPGLLFLDAVNRANPTPALGRIEATNPCGEQPLLPYESCNLGSVNLAQMVKERSVDWEKLRTVVRDAVRFLDDVVEVNSFPVPAIAAATRRTRKVGLGVMGWADLLFLLRIPYDSEAALQLAAELMGFIRAEARAASRQLASERGTFPAWDKSVYYPDLPLRNATLTTIAPTGSISGIAGVSSGIEPVFALSYTRTVFDRKKLLVVNKPFLAYLAANFPEAQREAILNAVYRNGTLEGVTELPPEDRAIFKTALEIAPEWHLRMQAAFQQATDNAVSKTINLPETATQADVAAIFRAAHALGLKGLTVYRTGSRKDQPLALPANCRPCRIE</sequence>
<evidence type="ECO:0000313" key="15">
    <source>
        <dbReference type="Proteomes" id="UP000282654"/>
    </source>
</evidence>
<keyword evidence="6 11" id="KW-0560">Oxidoreductase</keyword>
<feature type="domain" description="Ribonucleotide reductase large subunit N-terminal" evidence="12">
    <location>
        <begin position="5"/>
        <end position="79"/>
    </location>
</feature>
<dbReference type="SUPFAM" id="SSF48168">
    <property type="entry name" value="R1 subunit of ribonucleotide reductase, N-terminal domain"/>
    <property type="match status" value="1"/>
</dbReference>
<evidence type="ECO:0000256" key="5">
    <source>
        <dbReference type="ARBA" id="ARBA00022741"/>
    </source>
</evidence>
<dbReference type="EC" id="1.17.4.1" evidence="11"/>
<dbReference type="GO" id="GO:0005524">
    <property type="term" value="F:ATP binding"/>
    <property type="evidence" value="ECO:0007669"/>
    <property type="project" value="InterPro"/>
</dbReference>
<dbReference type="InterPro" id="IPR008926">
    <property type="entry name" value="RNR_R1-su_N"/>
</dbReference>
<evidence type="ECO:0000256" key="3">
    <source>
        <dbReference type="ARBA" id="ARBA00022628"/>
    </source>
</evidence>
<dbReference type="GO" id="GO:0071897">
    <property type="term" value="P:DNA biosynthetic process"/>
    <property type="evidence" value="ECO:0007669"/>
    <property type="project" value="UniProtKB-KW"/>
</dbReference>
<dbReference type="InterPro" id="IPR013344">
    <property type="entry name" value="RNR_NrdJ/NrdZ"/>
</dbReference>
<keyword evidence="4 11" id="KW-0237">DNA synthesis</keyword>
<dbReference type="EMBL" id="RKRE01000001">
    <property type="protein sequence ID" value="RPF49838.1"/>
    <property type="molecule type" value="Genomic_DNA"/>
</dbReference>
<dbReference type="InterPro" id="IPR013509">
    <property type="entry name" value="RNR_lsu_N"/>
</dbReference>
<dbReference type="PANTHER" id="PTHR43371:SF1">
    <property type="entry name" value="RIBONUCLEOSIDE-DIPHOSPHATE REDUCTASE"/>
    <property type="match status" value="1"/>
</dbReference>
<dbReference type="UniPathway" id="UPA00326"/>
<keyword evidence="15" id="KW-1185">Reference proteome</keyword>
<dbReference type="AlphaFoldDB" id="A0A3N5BJF2"/>
<comment type="function">
    <text evidence="11">Catalyzes the reduction of ribonucleotides to deoxyribonucleotides. May function to provide a pool of deoxyribonucleotide precursors for DNA repair during oxygen limitation and/or for immediate growth after restoration of oxygen.</text>
</comment>
<name>A0A3N5BJF2_9THEO</name>
<dbReference type="PRINTS" id="PR01183">
    <property type="entry name" value="RIBORDTASEM1"/>
</dbReference>
<comment type="similarity">
    <text evidence="2 11">Belongs to the ribonucleoside diphosphate reductase class-2 family.</text>
</comment>
<dbReference type="Pfam" id="PF02867">
    <property type="entry name" value="Ribonuc_red_lgC"/>
    <property type="match status" value="2"/>
</dbReference>
<dbReference type="Gene3D" id="3.20.70.20">
    <property type="match status" value="1"/>
</dbReference>
<keyword evidence="7" id="KW-0215">Deoxyribonucleotide synthesis</keyword>
<feature type="domain" description="Ribonucleotide reductase large subunit C-terminal" evidence="13">
    <location>
        <begin position="83"/>
        <end position="393"/>
    </location>
</feature>
<dbReference type="NCBIfam" id="TIGR02504">
    <property type="entry name" value="NrdJ_Z"/>
    <property type="match status" value="1"/>
</dbReference>
<keyword evidence="9 11" id="KW-0170">Cobalt</keyword>
<dbReference type="GO" id="GO:0004748">
    <property type="term" value="F:ribonucleoside-diphosphate reductase activity, thioredoxin disulfide as acceptor"/>
    <property type="evidence" value="ECO:0007669"/>
    <property type="project" value="UniProtKB-EC"/>
</dbReference>
<dbReference type="CDD" id="cd02888">
    <property type="entry name" value="RNR_II_dimer"/>
    <property type="match status" value="1"/>
</dbReference>
<evidence type="ECO:0000256" key="10">
    <source>
        <dbReference type="ARBA" id="ARBA00047754"/>
    </source>
</evidence>
<keyword evidence="3 11" id="KW-0846">Cobalamin</keyword>
<reference evidence="14 15" key="1">
    <citation type="submission" date="2018-11" db="EMBL/GenBank/DDBJ databases">
        <title>Genomic Encyclopedia of Type Strains, Phase IV (KMG-IV): sequencing the most valuable type-strain genomes for metagenomic binning, comparative biology and taxonomic classification.</title>
        <authorList>
            <person name="Goeker M."/>
        </authorList>
    </citation>
    <scope>NUCLEOTIDE SEQUENCE [LARGE SCALE GENOMIC DNA]</scope>
    <source>
        <strain evidence="14 15">DSM 102936</strain>
    </source>
</reference>
<gene>
    <name evidence="14" type="ORF">EDD75_0663</name>
</gene>
<evidence type="ECO:0000256" key="2">
    <source>
        <dbReference type="ARBA" id="ARBA00007405"/>
    </source>
</evidence>
<feature type="domain" description="Ribonucleotide reductase large subunit C-terminal" evidence="13">
    <location>
        <begin position="399"/>
        <end position="547"/>
    </location>
</feature>
<dbReference type="InterPro" id="IPR050862">
    <property type="entry name" value="RdRp_reductase_class-2"/>
</dbReference>
<comment type="caution">
    <text evidence="14">The sequence shown here is derived from an EMBL/GenBank/DDBJ whole genome shotgun (WGS) entry which is preliminary data.</text>
</comment>
<evidence type="ECO:0000256" key="4">
    <source>
        <dbReference type="ARBA" id="ARBA00022634"/>
    </source>
</evidence>
<organism evidence="14 15">
    <name type="scientific">Thermodesulfitimonas autotrophica</name>
    <dbReference type="NCBI Taxonomy" id="1894989"/>
    <lineage>
        <taxon>Bacteria</taxon>
        <taxon>Bacillati</taxon>
        <taxon>Bacillota</taxon>
        <taxon>Clostridia</taxon>
        <taxon>Thermoanaerobacterales</taxon>
        <taxon>Thermoanaerobacteraceae</taxon>
        <taxon>Thermodesulfitimonas</taxon>
    </lineage>
</organism>
<dbReference type="GO" id="GO:0009263">
    <property type="term" value="P:deoxyribonucleotide biosynthetic process"/>
    <property type="evidence" value="ECO:0007669"/>
    <property type="project" value="UniProtKB-KW"/>
</dbReference>
<keyword evidence="5 11" id="KW-0547">Nucleotide-binding</keyword>
<evidence type="ECO:0000256" key="11">
    <source>
        <dbReference type="RuleBase" id="RU364064"/>
    </source>
</evidence>
<dbReference type="GO" id="GO:0031419">
    <property type="term" value="F:cobalamin binding"/>
    <property type="evidence" value="ECO:0007669"/>
    <property type="project" value="UniProtKB-KW"/>
</dbReference>
<keyword evidence="8" id="KW-1015">Disulfide bond</keyword>
<dbReference type="Pfam" id="PF00317">
    <property type="entry name" value="Ribonuc_red_lgN"/>
    <property type="match status" value="1"/>
</dbReference>